<dbReference type="PATRIC" id="fig|909613.9.peg.4455"/>
<dbReference type="eggNOG" id="COG0457">
    <property type="taxonomic scope" value="Bacteria"/>
</dbReference>
<keyword evidence="2" id="KW-1185">Reference proteome</keyword>
<dbReference type="AlphaFoldDB" id="W7IHG7"/>
<name>W7IHG7_9PSEU</name>
<gene>
    <name evidence="1" type="ORF">UO65_4453</name>
</gene>
<sequence>MVEPVRGGVVVDRWERARGRTGVQAPSWLTFELYRPYLDGSDSPAAPVHARSPLLAARLFELRAPLAPRFGMSMPASFRTLLHRESGLREHRATDPTGLPGPLAGADWRKLTTAFVRKDELDSVDRVGLAYWLIAVCLHSAVLDVVPADLADNECADPVLANLQLARATALFAVEGLGERTRAAYARLVDHPLPTPAHAQALAAYGYLLARHADSDADAPLHLGRAADLLKRMVTDLPAFDHTLLTARLRLRESLHAERAHDLDRATGVLADAAALTAALTPESPEESLLALEMRRRVLDRRADIAAKSGDRAAEDAVLAEAVALDPTDIKVRVQLAQAAERDGDDETALAGWLHAARLGPYGTAFALLGAVGAARRLGHEEFARVLAERAFRAAPRSTRTREVLLGLCADDEPLAEVVRRAAAPDPGRPHTGNWHHRMHAAYFDLGQSLSPGLYADLPTLAHGFAERGTPPEPHWQRLMPPAFRANLVRESGLDEFAVDHPAQLPAHLRTPAWDRLCAWVEEFPGADAERRYLTAAVLFRLGFGKVVLDLLPPVPVADLGADPAELRLRHWRDVVAYVGGVGTAVVTPTASFEIAGHPACPTHLRFVIAVFAVVFHARETRSPDEAQAWRDTAEAALVELLADDGYSDFEKKMMESRFYRSVTYVPFLRGDRDRLTREMDRAEELARALVPSTPYEEFLARENLRACLESRSKEAFALGDTALGARRVAEVLALDPYEPKTHMEVAEAILMGEDPDTYAAAESYLRTARLGPIATARGYALAGECFERAGQPVLAEDCYLQALRVDPYAITAARGWRRVGGACGMGGLADEYATTLEAWGAGRQTRRP</sequence>
<dbReference type="Proteomes" id="UP000019277">
    <property type="component" value="Unassembled WGS sequence"/>
</dbReference>
<evidence type="ECO:0000313" key="2">
    <source>
        <dbReference type="Proteomes" id="UP000019277"/>
    </source>
</evidence>
<protein>
    <recommendedName>
        <fullName evidence="3">Tetratricopeptide repeat protein</fullName>
    </recommendedName>
</protein>
<proteinExistence type="predicted"/>
<accession>W7IHG7</accession>
<dbReference type="STRING" id="909613.UO65_4453"/>
<dbReference type="SUPFAM" id="SSF48452">
    <property type="entry name" value="TPR-like"/>
    <property type="match status" value="1"/>
</dbReference>
<evidence type="ECO:0000313" key="1">
    <source>
        <dbReference type="EMBL" id="EWC60345.1"/>
    </source>
</evidence>
<comment type="caution">
    <text evidence="1">The sequence shown here is derived from an EMBL/GenBank/DDBJ whole genome shotgun (WGS) entry which is preliminary data.</text>
</comment>
<organism evidence="1 2">
    <name type="scientific">Actinokineospora spheciospongiae</name>
    <dbReference type="NCBI Taxonomy" id="909613"/>
    <lineage>
        <taxon>Bacteria</taxon>
        <taxon>Bacillati</taxon>
        <taxon>Actinomycetota</taxon>
        <taxon>Actinomycetes</taxon>
        <taxon>Pseudonocardiales</taxon>
        <taxon>Pseudonocardiaceae</taxon>
        <taxon>Actinokineospora</taxon>
    </lineage>
</organism>
<dbReference type="EMBL" id="AYXG01000165">
    <property type="protein sequence ID" value="EWC60345.1"/>
    <property type="molecule type" value="Genomic_DNA"/>
</dbReference>
<dbReference type="InterPro" id="IPR011990">
    <property type="entry name" value="TPR-like_helical_dom_sf"/>
</dbReference>
<reference evidence="1 2" key="1">
    <citation type="journal article" date="2014" name="Genome Announc.">
        <title>Draft Genome Sequence of the Antitrypanosomally Active Sponge-Associated Bacterium Actinokineospora sp. Strain EG49.</title>
        <authorList>
            <person name="Harjes J."/>
            <person name="Ryu T."/>
            <person name="Abdelmohsen U.R."/>
            <person name="Moitinho-Silva L."/>
            <person name="Horn H."/>
            <person name="Ravasi T."/>
            <person name="Hentschel U."/>
        </authorList>
    </citation>
    <scope>NUCLEOTIDE SEQUENCE [LARGE SCALE GENOMIC DNA]</scope>
    <source>
        <strain evidence="1 2">EG49</strain>
    </source>
</reference>
<evidence type="ECO:0008006" key="3">
    <source>
        <dbReference type="Google" id="ProtNLM"/>
    </source>
</evidence>
<dbReference type="Gene3D" id="1.25.40.10">
    <property type="entry name" value="Tetratricopeptide repeat domain"/>
    <property type="match status" value="2"/>
</dbReference>